<protein>
    <submittedName>
        <fullName evidence="2">Uncharacterized protein</fullName>
    </submittedName>
</protein>
<dbReference type="AlphaFoldDB" id="A0ABC8QZ05"/>
<accession>A0ABC8QZ05</accession>
<name>A0ABC8QZ05_9AQUA</name>
<sequence length="140" mass="16159">MKRSKFVYSDDFVGFLFFIGLFVDLCRVFYYWDARLNYILQNSQIFGCVGRLFPQGCRFIPHSNSDYHVVVYSATDQKHCVILDITTGVDTNSILNCDVQLRLRRALGHGLLGMDCLILGIVMFVLQLCIQFDISMISYF</sequence>
<keyword evidence="1" id="KW-0472">Membrane</keyword>
<comment type="caution">
    <text evidence="2">The sequence shown here is derived from an EMBL/GenBank/DDBJ whole genome shotgun (WGS) entry which is preliminary data.</text>
</comment>
<reference evidence="2 3" key="1">
    <citation type="submission" date="2024-02" db="EMBL/GenBank/DDBJ databases">
        <authorList>
            <person name="Vignale AGUSTIN F."/>
            <person name="Sosa J E."/>
            <person name="Modenutti C."/>
        </authorList>
    </citation>
    <scope>NUCLEOTIDE SEQUENCE [LARGE SCALE GENOMIC DNA]</scope>
</reference>
<proteinExistence type="predicted"/>
<keyword evidence="1" id="KW-1133">Transmembrane helix</keyword>
<dbReference type="Proteomes" id="UP001642360">
    <property type="component" value="Unassembled WGS sequence"/>
</dbReference>
<evidence type="ECO:0000256" key="1">
    <source>
        <dbReference type="SAM" id="Phobius"/>
    </source>
</evidence>
<feature type="transmembrane region" description="Helical" evidence="1">
    <location>
        <begin position="111"/>
        <end position="130"/>
    </location>
</feature>
<dbReference type="EMBL" id="CAUOFW020000783">
    <property type="protein sequence ID" value="CAK9136877.1"/>
    <property type="molecule type" value="Genomic_DNA"/>
</dbReference>
<keyword evidence="1" id="KW-0812">Transmembrane</keyword>
<keyword evidence="3" id="KW-1185">Reference proteome</keyword>
<evidence type="ECO:0000313" key="3">
    <source>
        <dbReference type="Proteomes" id="UP001642360"/>
    </source>
</evidence>
<organism evidence="2 3">
    <name type="scientific">Ilex paraguariensis</name>
    <name type="common">yerba mate</name>
    <dbReference type="NCBI Taxonomy" id="185542"/>
    <lineage>
        <taxon>Eukaryota</taxon>
        <taxon>Viridiplantae</taxon>
        <taxon>Streptophyta</taxon>
        <taxon>Embryophyta</taxon>
        <taxon>Tracheophyta</taxon>
        <taxon>Spermatophyta</taxon>
        <taxon>Magnoliopsida</taxon>
        <taxon>eudicotyledons</taxon>
        <taxon>Gunneridae</taxon>
        <taxon>Pentapetalae</taxon>
        <taxon>asterids</taxon>
        <taxon>campanulids</taxon>
        <taxon>Aquifoliales</taxon>
        <taxon>Aquifoliaceae</taxon>
        <taxon>Ilex</taxon>
    </lineage>
</organism>
<feature type="transmembrane region" description="Helical" evidence="1">
    <location>
        <begin position="12"/>
        <end position="32"/>
    </location>
</feature>
<evidence type="ECO:0000313" key="2">
    <source>
        <dbReference type="EMBL" id="CAK9136877.1"/>
    </source>
</evidence>
<gene>
    <name evidence="2" type="ORF">ILEXP_LOCUS3885</name>
</gene>